<feature type="region of interest" description="Disordered" evidence="1">
    <location>
        <begin position="198"/>
        <end position="319"/>
    </location>
</feature>
<keyword evidence="4" id="KW-1185">Reference proteome</keyword>
<dbReference type="PANTHER" id="PTHR34883">
    <property type="entry name" value="SERINE-RICH PROTEIN, PUTATIVE-RELATED-RELATED"/>
    <property type="match status" value="1"/>
</dbReference>
<organism evidence="3 4">
    <name type="scientific">Fusarium avenaceum</name>
    <dbReference type="NCBI Taxonomy" id="40199"/>
    <lineage>
        <taxon>Eukaryota</taxon>
        <taxon>Fungi</taxon>
        <taxon>Dikarya</taxon>
        <taxon>Ascomycota</taxon>
        <taxon>Pezizomycotina</taxon>
        <taxon>Sordariomycetes</taxon>
        <taxon>Hypocreomycetidae</taxon>
        <taxon>Hypocreales</taxon>
        <taxon>Nectriaceae</taxon>
        <taxon>Fusarium</taxon>
        <taxon>Fusarium tricinctum species complex</taxon>
    </lineage>
</organism>
<feature type="chain" id="PRO_5040225490" description="Extracellular serine-rich protein" evidence="2">
    <location>
        <begin position="16"/>
        <end position="319"/>
    </location>
</feature>
<protein>
    <recommendedName>
        <fullName evidence="5">Extracellular serine-rich protein</fullName>
    </recommendedName>
</protein>
<accession>A0A9P7GRJ5</accession>
<dbReference type="SUPFAM" id="SSF49503">
    <property type="entry name" value="Cupredoxins"/>
    <property type="match status" value="1"/>
</dbReference>
<keyword evidence="2" id="KW-0732">Signal</keyword>
<reference evidence="3" key="1">
    <citation type="submission" date="2021-04" db="EMBL/GenBank/DDBJ databases">
        <title>Draft genome of Fusarium avenaceum strain F156N33, isolated from an atmospheric sample in Virginia.</title>
        <authorList>
            <person name="Yang S."/>
            <person name="Vinatzer B.A."/>
            <person name="Coleman J."/>
        </authorList>
    </citation>
    <scope>NUCLEOTIDE SEQUENCE</scope>
    <source>
        <strain evidence="3">F156N33</strain>
    </source>
</reference>
<feature type="compositionally biased region" description="Pro residues" evidence="1">
    <location>
        <begin position="220"/>
        <end position="244"/>
    </location>
</feature>
<evidence type="ECO:0000256" key="2">
    <source>
        <dbReference type="SAM" id="SignalP"/>
    </source>
</evidence>
<comment type="caution">
    <text evidence="3">The sequence shown here is derived from an EMBL/GenBank/DDBJ whole genome shotgun (WGS) entry which is preliminary data.</text>
</comment>
<feature type="compositionally biased region" description="Pro residues" evidence="1">
    <location>
        <begin position="253"/>
        <end position="304"/>
    </location>
</feature>
<dbReference type="PANTHER" id="PTHR34883:SF17">
    <property type="entry name" value="CUPREDOXIN"/>
    <property type="match status" value="1"/>
</dbReference>
<sequence>MFTLKACLWAAVATAMPLIELSTKEVARMDELERNKPVAIRQNPPLMGRANRIVPVVVGGPQDTFVPNMIRAAAGDVIQFQFSSGNHTVTQSAEESPCQPLQATQSGVIHSGHIPFEAGQTTVGTFSVVLTNTEPIYLYCATGPHCQIGQVMAINPPSEENLVQFNKKAAGALANIDGGDPTGGTVGEIPLADAAFTPAAEEEAPPPPPADTPAAGAPPAASPPPAVVPPAPPVESPPPAPPAETPAAIPPSGVAPPPPAGTPPPPPSAAAPPTPPSGTPPPAPPAGSAPPMPSAPPAGMPPAEMPAGAHEAASLEDQY</sequence>
<evidence type="ECO:0000256" key="1">
    <source>
        <dbReference type="SAM" id="MobiDB-lite"/>
    </source>
</evidence>
<dbReference type="AlphaFoldDB" id="A0A9P7GRJ5"/>
<dbReference type="EMBL" id="JAGPUO010000029">
    <property type="protein sequence ID" value="KAG5655494.1"/>
    <property type="molecule type" value="Genomic_DNA"/>
</dbReference>
<dbReference type="InterPro" id="IPR052953">
    <property type="entry name" value="Ser-rich/MCO-related"/>
</dbReference>
<name>A0A9P7GRJ5_9HYPO</name>
<gene>
    <name evidence="3" type="ORF">KAF25_000743</name>
</gene>
<dbReference type="Gene3D" id="2.60.40.420">
    <property type="entry name" value="Cupredoxins - blue copper proteins"/>
    <property type="match status" value="1"/>
</dbReference>
<evidence type="ECO:0000313" key="4">
    <source>
        <dbReference type="Proteomes" id="UP000782241"/>
    </source>
</evidence>
<dbReference type="CDD" id="cd00920">
    <property type="entry name" value="Cupredoxin"/>
    <property type="match status" value="1"/>
</dbReference>
<evidence type="ECO:0008006" key="5">
    <source>
        <dbReference type="Google" id="ProtNLM"/>
    </source>
</evidence>
<dbReference type="PRINTS" id="PR01217">
    <property type="entry name" value="PRICHEXTENSN"/>
</dbReference>
<dbReference type="Proteomes" id="UP000782241">
    <property type="component" value="Unassembled WGS sequence"/>
</dbReference>
<dbReference type="InterPro" id="IPR008972">
    <property type="entry name" value="Cupredoxin"/>
</dbReference>
<evidence type="ECO:0000313" key="3">
    <source>
        <dbReference type="EMBL" id="KAG5655494.1"/>
    </source>
</evidence>
<feature type="signal peptide" evidence="2">
    <location>
        <begin position="1"/>
        <end position="15"/>
    </location>
</feature>
<proteinExistence type="predicted"/>